<protein>
    <recommendedName>
        <fullName evidence="2">F-box domain-containing protein</fullName>
    </recommendedName>
</protein>
<dbReference type="InterPro" id="IPR001810">
    <property type="entry name" value="F-box_dom"/>
</dbReference>
<dbReference type="Proteomes" id="UP000027195">
    <property type="component" value="Unassembled WGS sequence"/>
</dbReference>
<sequence length="406" mass="45230">MRLYTLPDDINLDIFKYLDVVDIFRMRMVCKHFYSLTYLRAIWQSAYVNGCKYLPLPPGPSETQTTRDLESILAHSMKFYLNWTSPSPKPIRTRMSRLCLADFTFAKFVNDGRYLLEVGDDSHDVIVCHDLEGEEHRTLFRHELSSTLVNVCETTFHGSRGLLTFSSEPFCPADQYQLRLEFISFESAAEGPPAAVIELAPIESTRYIIEVAVDRSLVVGLLRGGSLIQHDIETGEHKILREETPPESSCTASSLALHYPYLVIIRHNRADLYRIDDLTQTRDGTFLVPSPLATIQHPNAHATMTPLFTPEGKAPSALHLFGVSSTVGVTQWRLDLPPADTPSTPPSSCTFAGSPSARPTTRALRSRRATETSKWTRGAAVASSPPAIQIPLRGWCGHSIGAMGRL</sequence>
<accession>A0A067N0S2</accession>
<evidence type="ECO:0000259" key="2">
    <source>
        <dbReference type="PROSITE" id="PS50181"/>
    </source>
</evidence>
<dbReference type="PROSITE" id="PS50181">
    <property type="entry name" value="FBOX"/>
    <property type="match status" value="1"/>
</dbReference>
<evidence type="ECO:0000256" key="1">
    <source>
        <dbReference type="SAM" id="MobiDB-lite"/>
    </source>
</evidence>
<dbReference type="SMART" id="SM00256">
    <property type="entry name" value="FBOX"/>
    <property type="match status" value="1"/>
</dbReference>
<reference evidence="4" key="1">
    <citation type="journal article" date="2014" name="Proc. Natl. Acad. Sci. U.S.A.">
        <title>Extensive sampling of basidiomycete genomes demonstrates inadequacy of the white-rot/brown-rot paradigm for wood decay fungi.</title>
        <authorList>
            <person name="Riley R."/>
            <person name="Salamov A.A."/>
            <person name="Brown D.W."/>
            <person name="Nagy L.G."/>
            <person name="Floudas D."/>
            <person name="Held B.W."/>
            <person name="Levasseur A."/>
            <person name="Lombard V."/>
            <person name="Morin E."/>
            <person name="Otillar R."/>
            <person name="Lindquist E.A."/>
            <person name="Sun H."/>
            <person name="LaButti K.M."/>
            <person name="Schmutz J."/>
            <person name="Jabbour D."/>
            <person name="Luo H."/>
            <person name="Baker S.E."/>
            <person name="Pisabarro A.G."/>
            <person name="Walton J.D."/>
            <person name="Blanchette R.A."/>
            <person name="Henrissat B."/>
            <person name="Martin F."/>
            <person name="Cullen D."/>
            <person name="Hibbett D.S."/>
            <person name="Grigoriev I.V."/>
        </authorList>
    </citation>
    <scope>NUCLEOTIDE SEQUENCE [LARGE SCALE GENOMIC DNA]</scope>
    <source>
        <strain evidence="4">FD-172 SS1</strain>
    </source>
</reference>
<evidence type="ECO:0000313" key="4">
    <source>
        <dbReference type="Proteomes" id="UP000027195"/>
    </source>
</evidence>
<keyword evidence="4" id="KW-1185">Reference proteome</keyword>
<feature type="domain" description="F-box" evidence="2">
    <location>
        <begin position="1"/>
        <end position="46"/>
    </location>
</feature>
<dbReference type="SUPFAM" id="SSF81383">
    <property type="entry name" value="F-box domain"/>
    <property type="match status" value="1"/>
</dbReference>
<dbReference type="AlphaFoldDB" id="A0A067N0S2"/>
<organism evidence="3 4">
    <name type="scientific">Botryobasidium botryosum (strain FD-172 SS1)</name>
    <dbReference type="NCBI Taxonomy" id="930990"/>
    <lineage>
        <taxon>Eukaryota</taxon>
        <taxon>Fungi</taxon>
        <taxon>Dikarya</taxon>
        <taxon>Basidiomycota</taxon>
        <taxon>Agaricomycotina</taxon>
        <taxon>Agaricomycetes</taxon>
        <taxon>Cantharellales</taxon>
        <taxon>Botryobasidiaceae</taxon>
        <taxon>Botryobasidium</taxon>
    </lineage>
</organism>
<gene>
    <name evidence="3" type="ORF">BOTBODRAFT_25892</name>
</gene>
<evidence type="ECO:0000313" key="3">
    <source>
        <dbReference type="EMBL" id="KDQ21449.1"/>
    </source>
</evidence>
<dbReference type="OrthoDB" id="3019905at2759"/>
<dbReference type="EMBL" id="KL198016">
    <property type="protein sequence ID" value="KDQ21449.1"/>
    <property type="molecule type" value="Genomic_DNA"/>
</dbReference>
<dbReference type="HOGENOM" id="CLU_677904_0_0_1"/>
<dbReference type="InParanoid" id="A0A067N0S2"/>
<proteinExistence type="predicted"/>
<name>A0A067N0S2_BOTB1</name>
<feature type="region of interest" description="Disordered" evidence="1">
    <location>
        <begin position="339"/>
        <end position="380"/>
    </location>
</feature>
<dbReference type="CDD" id="cd09917">
    <property type="entry name" value="F-box_SF"/>
    <property type="match status" value="1"/>
</dbReference>
<dbReference type="InterPro" id="IPR036047">
    <property type="entry name" value="F-box-like_dom_sf"/>
</dbReference>
<dbReference type="Pfam" id="PF12937">
    <property type="entry name" value="F-box-like"/>
    <property type="match status" value="1"/>
</dbReference>
<dbReference type="Gene3D" id="1.20.1280.50">
    <property type="match status" value="1"/>
</dbReference>